<accession>A0A074XFR8</accession>
<evidence type="ECO:0000256" key="2">
    <source>
        <dbReference type="SAM" id="MobiDB-lite"/>
    </source>
</evidence>
<dbReference type="GeneID" id="40744470"/>
<protein>
    <recommendedName>
        <fullName evidence="1">Protein phosphatase</fullName>
        <ecNumber evidence="1">3.1.3.16</ecNumber>
    </recommendedName>
</protein>
<keyword evidence="1" id="KW-0479">Metal-binding</keyword>
<evidence type="ECO:0000313" key="5">
    <source>
        <dbReference type="Proteomes" id="UP000030706"/>
    </source>
</evidence>
<comment type="similarity">
    <text evidence="1">Belongs to the PP2C family.</text>
</comment>
<dbReference type="SMART" id="SM00331">
    <property type="entry name" value="PP2C_SIG"/>
    <property type="match status" value="1"/>
</dbReference>
<keyword evidence="5" id="KW-1185">Reference proteome</keyword>
<proteinExistence type="inferred from homology"/>
<sequence length="375" mass="40930">MSLRRTLLRPRLPAIGRPFSAPSPIRSQSTHAPFTYRLGASSSGKSSGVSPPNDINTFPQSLLDRDDPYFSSNDRYSGEDAFFMAKIARSDRYVVFGLADGVGGWRDSGIDPGRYSHGLCKYMATKTHRPETEGDLKPRNLLQFGYEKVMSDRSIQAGGCTACIGAIEPSGALEVANLGDSGFLILAPGKVSFMSPAQTHAFNTPYQLSKLTERMKAQNRIFGNSAQISETPAQSDVTNHKLHHGELVIFATDGVLDNLSAMDILKIVQPIMEKRGYWSAASSANQGVESKEAIVKADKLRDPKEQKNIANLPSELAYAIMRNAKIAGLDTRRDGPFAKEVHKYFPNEEYHGGKPDDIAVIVALAIQDGNPKAKL</sequence>
<comment type="cofactor">
    <cofactor evidence="1">
        <name>Mn(2+)</name>
        <dbReference type="ChEBI" id="CHEBI:29035"/>
    </cofactor>
</comment>
<dbReference type="InterPro" id="IPR039123">
    <property type="entry name" value="PPTC7"/>
</dbReference>
<dbReference type="RefSeq" id="XP_029757094.1">
    <property type="nucleotide sequence ID" value="XM_029902164.1"/>
</dbReference>
<gene>
    <name evidence="4" type="ORF">M438DRAFT_303637</name>
</gene>
<keyword evidence="1" id="KW-0904">Protein phosphatase</keyword>
<evidence type="ECO:0000256" key="1">
    <source>
        <dbReference type="RuleBase" id="RU366020"/>
    </source>
</evidence>
<dbReference type="HOGENOM" id="CLU_029404_7_2_1"/>
<evidence type="ECO:0000313" key="4">
    <source>
        <dbReference type="EMBL" id="KEQ80907.1"/>
    </source>
</evidence>
<reference evidence="4 5" key="1">
    <citation type="journal article" date="2014" name="BMC Genomics">
        <title>Genome sequencing of four Aureobasidium pullulans varieties: biotechnological potential, stress tolerance, and description of new species.</title>
        <authorList>
            <person name="Gostin Ar C."/>
            <person name="Ohm R.A."/>
            <person name="Kogej T."/>
            <person name="Sonjak S."/>
            <person name="Turk M."/>
            <person name="Zajc J."/>
            <person name="Zalar P."/>
            <person name="Grube M."/>
            <person name="Sun H."/>
            <person name="Han J."/>
            <person name="Sharma A."/>
            <person name="Chiniquy J."/>
            <person name="Ngan C.Y."/>
            <person name="Lipzen A."/>
            <person name="Barry K."/>
            <person name="Grigoriev I.V."/>
            <person name="Gunde-Cimerman N."/>
        </authorList>
    </citation>
    <scope>NUCLEOTIDE SEQUENCE [LARGE SCALE GENOMIC DNA]</scope>
    <source>
        <strain evidence="4 5">EXF-150</strain>
    </source>
</reference>
<dbReference type="PANTHER" id="PTHR12320">
    <property type="entry name" value="PROTEIN PHOSPHATASE 2C"/>
    <property type="match status" value="1"/>
</dbReference>
<dbReference type="EC" id="3.1.3.16" evidence="1"/>
<dbReference type="OrthoDB" id="60843at2759"/>
<comment type="catalytic activity">
    <reaction evidence="1">
        <text>O-phospho-L-threonyl-[protein] + H2O = L-threonyl-[protein] + phosphate</text>
        <dbReference type="Rhea" id="RHEA:47004"/>
        <dbReference type="Rhea" id="RHEA-COMP:11060"/>
        <dbReference type="Rhea" id="RHEA-COMP:11605"/>
        <dbReference type="ChEBI" id="CHEBI:15377"/>
        <dbReference type="ChEBI" id="CHEBI:30013"/>
        <dbReference type="ChEBI" id="CHEBI:43474"/>
        <dbReference type="ChEBI" id="CHEBI:61977"/>
        <dbReference type="EC" id="3.1.3.16"/>
    </reaction>
</comment>
<dbReference type="PROSITE" id="PS51746">
    <property type="entry name" value="PPM_2"/>
    <property type="match status" value="1"/>
</dbReference>
<dbReference type="SMART" id="SM00332">
    <property type="entry name" value="PP2Cc"/>
    <property type="match status" value="1"/>
</dbReference>
<feature type="region of interest" description="Disordered" evidence="2">
    <location>
        <begin position="36"/>
        <end position="62"/>
    </location>
</feature>
<dbReference type="AlphaFoldDB" id="A0A074XFR8"/>
<dbReference type="Proteomes" id="UP000030706">
    <property type="component" value="Unassembled WGS sequence"/>
</dbReference>
<dbReference type="GO" id="GO:0004722">
    <property type="term" value="F:protein serine/threonine phosphatase activity"/>
    <property type="evidence" value="ECO:0007669"/>
    <property type="project" value="UniProtKB-EC"/>
</dbReference>
<dbReference type="InterPro" id="IPR001932">
    <property type="entry name" value="PPM-type_phosphatase-like_dom"/>
</dbReference>
<feature type="domain" description="PPM-type phosphatase" evidence="3">
    <location>
        <begin position="68"/>
        <end position="365"/>
    </location>
</feature>
<dbReference type="GO" id="GO:0046872">
    <property type="term" value="F:metal ion binding"/>
    <property type="evidence" value="ECO:0007669"/>
    <property type="project" value="UniProtKB-UniRule"/>
</dbReference>
<dbReference type="SUPFAM" id="SSF81606">
    <property type="entry name" value="PP2C-like"/>
    <property type="match status" value="1"/>
</dbReference>
<keyword evidence="1" id="KW-0460">Magnesium</keyword>
<dbReference type="Gene3D" id="3.60.40.10">
    <property type="entry name" value="PPM-type phosphatase domain"/>
    <property type="match status" value="1"/>
</dbReference>
<feature type="compositionally biased region" description="Low complexity" evidence="2">
    <location>
        <begin position="39"/>
        <end position="50"/>
    </location>
</feature>
<keyword evidence="1" id="KW-0464">Manganese</keyword>
<organism evidence="4 5">
    <name type="scientific">Aureobasidium pullulans EXF-150</name>
    <dbReference type="NCBI Taxonomy" id="1043002"/>
    <lineage>
        <taxon>Eukaryota</taxon>
        <taxon>Fungi</taxon>
        <taxon>Dikarya</taxon>
        <taxon>Ascomycota</taxon>
        <taxon>Pezizomycotina</taxon>
        <taxon>Dothideomycetes</taxon>
        <taxon>Dothideomycetidae</taxon>
        <taxon>Dothideales</taxon>
        <taxon>Saccotheciaceae</taxon>
        <taxon>Aureobasidium</taxon>
    </lineage>
</organism>
<name>A0A074XFR8_AURPU</name>
<evidence type="ECO:0000259" key="3">
    <source>
        <dbReference type="PROSITE" id="PS51746"/>
    </source>
</evidence>
<keyword evidence="1" id="KW-0378">Hydrolase</keyword>
<dbReference type="STRING" id="1043002.A0A074XFR8"/>
<dbReference type="EMBL" id="KL584995">
    <property type="protein sequence ID" value="KEQ80907.1"/>
    <property type="molecule type" value="Genomic_DNA"/>
</dbReference>
<dbReference type="PANTHER" id="PTHR12320:SF1">
    <property type="entry name" value="PROTEIN PHOSPHATASE PTC7 HOMOLOG"/>
    <property type="match status" value="1"/>
</dbReference>
<comment type="cofactor">
    <cofactor evidence="1">
        <name>Mg(2+)</name>
        <dbReference type="ChEBI" id="CHEBI:18420"/>
    </cofactor>
</comment>
<comment type="catalytic activity">
    <reaction evidence="1">
        <text>O-phospho-L-seryl-[protein] + H2O = L-seryl-[protein] + phosphate</text>
        <dbReference type="Rhea" id="RHEA:20629"/>
        <dbReference type="Rhea" id="RHEA-COMP:9863"/>
        <dbReference type="Rhea" id="RHEA-COMP:11604"/>
        <dbReference type="ChEBI" id="CHEBI:15377"/>
        <dbReference type="ChEBI" id="CHEBI:29999"/>
        <dbReference type="ChEBI" id="CHEBI:43474"/>
        <dbReference type="ChEBI" id="CHEBI:83421"/>
        <dbReference type="EC" id="3.1.3.16"/>
    </reaction>
</comment>
<dbReference type="InterPro" id="IPR036457">
    <property type="entry name" value="PPM-type-like_dom_sf"/>
</dbReference>